<dbReference type="NCBIfam" id="TIGR00608">
    <property type="entry name" value="radc"/>
    <property type="match status" value="1"/>
</dbReference>
<evidence type="ECO:0000256" key="2">
    <source>
        <dbReference type="ARBA" id="ARBA00022670"/>
    </source>
</evidence>
<dbReference type="InterPro" id="IPR001405">
    <property type="entry name" value="UPF0758"/>
</dbReference>
<reference evidence="9 10" key="1">
    <citation type="submission" date="2024-09" db="EMBL/GenBank/DDBJ databases">
        <authorList>
            <person name="Sun Q."/>
            <person name="Mori K."/>
        </authorList>
    </citation>
    <scope>NUCLEOTIDE SEQUENCE [LARGE SCALE GENOMIC DNA]</scope>
    <source>
        <strain evidence="9 10">CCM 7228</strain>
    </source>
</reference>
<comment type="caution">
    <text evidence="9">The sequence shown here is derived from an EMBL/GenBank/DDBJ whole genome shotgun (WGS) entry which is preliminary data.</text>
</comment>
<evidence type="ECO:0000256" key="4">
    <source>
        <dbReference type="ARBA" id="ARBA00022801"/>
    </source>
</evidence>
<name>A0ABV6GIR1_9BACI</name>
<evidence type="ECO:0000256" key="5">
    <source>
        <dbReference type="ARBA" id="ARBA00022833"/>
    </source>
</evidence>
<evidence type="ECO:0000259" key="8">
    <source>
        <dbReference type="PROSITE" id="PS50249"/>
    </source>
</evidence>
<protein>
    <submittedName>
        <fullName evidence="9">DNA repair protein RadC</fullName>
    </submittedName>
</protein>
<keyword evidence="3" id="KW-0479">Metal-binding</keyword>
<sequence length="230" mass="25953">MCICFCFIKKFYLKKGKLPVKEFNVNIREEMTFYGVENTPLQHLLSIITGNLDSGISGNLAGIGIRRLAEMSEYEIMDFGISKKAAQRIVASFGLIGHYLKTKDEEQFVVRSPEDCSKLFDDIKWKQQEHFVVAYLDTKNKVISKKTLFIGTLNASIVHPRDVFREAVRLNAASFVCSHNHPSSDTRPSREDIEVTKRLADAGKMVGIELLDHIIIGSSGYVSLKEKGYV</sequence>
<evidence type="ECO:0000256" key="7">
    <source>
        <dbReference type="RuleBase" id="RU003797"/>
    </source>
</evidence>
<accession>A0ABV6GIR1</accession>
<dbReference type="CDD" id="cd08071">
    <property type="entry name" value="MPN_DUF2466"/>
    <property type="match status" value="1"/>
</dbReference>
<dbReference type="Proteomes" id="UP001589854">
    <property type="component" value="Unassembled WGS sequence"/>
</dbReference>
<dbReference type="InterPro" id="IPR037518">
    <property type="entry name" value="MPN"/>
</dbReference>
<keyword evidence="10" id="KW-1185">Reference proteome</keyword>
<dbReference type="PROSITE" id="PS50249">
    <property type="entry name" value="MPN"/>
    <property type="match status" value="1"/>
</dbReference>
<dbReference type="Pfam" id="PF04002">
    <property type="entry name" value="RadC"/>
    <property type="match status" value="1"/>
</dbReference>
<dbReference type="PANTHER" id="PTHR30471:SF3">
    <property type="entry name" value="UPF0758 PROTEIN YEES-RELATED"/>
    <property type="match status" value="1"/>
</dbReference>
<evidence type="ECO:0000256" key="3">
    <source>
        <dbReference type="ARBA" id="ARBA00022723"/>
    </source>
</evidence>
<proteinExistence type="inferred from homology"/>
<gene>
    <name evidence="9" type="primary">radC</name>
    <name evidence="9" type="ORF">ACFFIX_19465</name>
</gene>
<keyword evidence="2" id="KW-0645">Protease</keyword>
<dbReference type="Gene3D" id="3.40.140.10">
    <property type="entry name" value="Cytidine Deaminase, domain 2"/>
    <property type="match status" value="1"/>
</dbReference>
<evidence type="ECO:0000313" key="10">
    <source>
        <dbReference type="Proteomes" id="UP001589854"/>
    </source>
</evidence>
<dbReference type="RefSeq" id="WP_378937009.1">
    <property type="nucleotide sequence ID" value="NZ_JBHLVO010000022.1"/>
</dbReference>
<dbReference type="InterPro" id="IPR025657">
    <property type="entry name" value="RadC_JAB"/>
</dbReference>
<organism evidence="9 10">
    <name type="scientific">Metabacillus herbersteinensis</name>
    <dbReference type="NCBI Taxonomy" id="283816"/>
    <lineage>
        <taxon>Bacteria</taxon>
        <taxon>Bacillati</taxon>
        <taxon>Bacillota</taxon>
        <taxon>Bacilli</taxon>
        <taxon>Bacillales</taxon>
        <taxon>Bacillaceae</taxon>
        <taxon>Metabacillus</taxon>
    </lineage>
</organism>
<dbReference type="PANTHER" id="PTHR30471">
    <property type="entry name" value="DNA REPAIR PROTEIN RADC"/>
    <property type="match status" value="1"/>
</dbReference>
<keyword evidence="6" id="KW-0482">Metalloprotease</keyword>
<evidence type="ECO:0000256" key="1">
    <source>
        <dbReference type="ARBA" id="ARBA00010243"/>
    </source>
</evidence>
<dbReference type="EMBL" id="JBHLVO010000022">
    <property type="protein sequence ID" value="MFC0273573.1"/>
    <property type="molecule type" value="Genomic_DNA"/>
</dbReference>
<keyword evidence="4" id="KW-0378">Hydrolase</keyword>
<feature type="domain" description="MPN" evidence="8">
    <location>
        <begin position="109"/>
        <end position="230"/>
    </location>
</feature>
<keyword evidence="5" id="KW-0862">Zinc</keyword>
<evidence type="ECO:0000256" key="6">
    <source>
        <dbReference type="ARBA" id="ARBA00023049"/>
    </source>
</evidence>
<comment type="similarity">
    <text evidence="1 7">Belongs to the UPF0758 family.</text>
</comment>
<evidence type="ECO:0000313" key="9">
    <source>
        <dbReference type="EMBL" id="MFC0273573.1"/>
    </source>
</evidence>